<evidence type="ECO:0000259" key="1">
    <source>
        <dbReference type="Pfam" id="PF13456"/>
    </source>
</evidence>
<reference evidence="3 4" key="1">
    <citation type="submission" date="2024-01" db="EMBL/GenBank/DDBJ databases">
        <title>The genomes of 5 underutilized Papilionoideae crops provide insights into root nodulation and disease resistanc.</title>
        <authorList>
            <person name="Yuan L."/>
        </authorList>
    </citation>
    <scope>NUCLEOTIDE SEQUENCE [LARGE SCALE GENOMIC DNA]</scope>
    <source>
        <strain evidence="3">ZHUSHIDOU_FW_LH</strain>
        <tissue evidence="3">Leaf</tissue>
    </source>
</reference>
<dbReference type="Gene3D" id="3.30.420.10">
    <property type="entry name" value="Ribonuclease H-like superfamily/Ribonuclease H"/>
    <property type="match status" value="1"/>
</dbReference>
<dbReference type="Pfam" id="PF13456">
    <property type="entry name" value="RVT_3"/>
    <property type="match status" value="1"/>
</dbReference>
<dbReference type="Pfam" id="PF13966">
    <property type="entry name" value="zf-RVT"/>
    <property type="match status" value="1"/>
</dbReference>
<sequence>MTILPNTIKLAVESSNVLLDDSVPDCTTWLGNIDGVYTTKSAYMWLMGLDLDIEPHKSRSWLWRMAVPQKIIMFLWLVCMTALPTNSLHFQRHAASSDLCARCNMGAENIFHRLRDCHKASAVWNMFGFGDSVDFWSQGDLYLWVYEGVKKHPTSMFAIIACIAFPTCRGREIYDSRFVSWTHPPGTGVALNVDGSAFGNPGRAGYGGIIRNATGEWLGGFVDCLGQGFKEVTLWSDCLEAISLVTGGCSTYHRYATVLAKIGSLVQRDWCVSFHHTLREGNFCADFLAKMGATMEDSFTVLLNPPADLGPILGPGLSDFNNGAVSVQSPFLPLDSSRLQMLWESFFLGLSTGVGMIERDENDDIVITTSKLWKNSLQIGFEFCA</sequence>
<dbReference type="GO" id="GO:0004523">
    <property type="term" value="F:RNA-DNA hybrid ribonuclease activity"/>
    <property type="evidence" value="ECO:0007669"/>
    <property type="project" value="InterPro"/>
</dbReference>
<dbReference type="InterPro" id="IPR026960">
    <property type="entry name" value="RVT-Znf"/>
</dbReference>
<comment type="caution">
    <text evidence="3">The sequence shown here is derived from an EMBL/GenBank/DDBJ whole genome shotgun (WGS) entry which is preliminary data.</text>
</comment>
<proteinExistence type="predicted"/>
<dbReference type="PANTHER" id="PTHR47723:SF19">
    <property type="entry name" value="POLYNUCLEOTIDYL TRANSFERASE, RIBONUCLEASE H-LIKE SUPERFAMILY PROTEIN"/>
    <property type="match status" value="1"/>
</dbReference>
<dbReference type="CDD" id="cd06222">
    <property type="entry name" value="RNase_H_like"/>
    <property type="match status" value="1"/>
</dbReference>
<evidence type="ECO:0000313" key="4">
    <source>
        <dbReference type="Proteomes" id="UP001372338"/>
    </source>
</evidence>
<accession>A0AAN9FI51</accession>
<evidence type="ECO:0000259" key="2">
    <source>
        <dbReference type="Pfam" id="PF13966"/>
    </source>
</evidence>
<name>A0AAN9FI51_CROPI</name>
<protein>
    <submittedName>
        <fullName evidence="3">Uncharacterized protein</fullName>
    </submittedName>
</protein>
<dbReference type="Proteomes" id="UP001372338">
    <property type="component" value="Unassembled WGS sequence"/>
</dbReference>
<dbReference type="InterPro" id="IPR036397">
    <property type="entry name" value="RNaseH_sf"/>
</dbReference>
<keyword evidence="4" id="KW-1185">Reference proteome</keyword>
<dbReference type="InterPro" id="IPR053151">
    <property type="entry name" value="RNase_H-like"/>
</dbReference>
<evidence type="ECO:0000313" key="3">
    <source>
        <dbReference type="EMBL" id="KAK7275736.1"/>
    </source>
</evidence>
<organism evidence="3 4">
    <name type="scientific">Crotalaria pallida</name>
    <name type="common">Smooth rattlebox</name>
    <name type="synonym">Crotalaria striata</name>
    <dbReference type="NCBI Taxonomy" id="3830"/>
    <lineage>
        <taxon>Eukaryota</taxon>
        <taxon>Viridiplantae</taxon>
        <taxon>Streptophyta</taxon>
        <taxon>Embryophyta</taxon>
        <taxon>Tracheophyta</taxon>
        <taxon>Spermatophyta</taxon>
        <taxon>Magnoliopsida</taxon>
        <taxon>eudicotyledons</taxon>
        <taxon>Gunneridae</taxon>
        <taxon>Pentapetalae</taxon>
        <taxon>rosids</taxon>
        <taxon>fabids</taxon>
        <taxon>Fabales</taxon>
        <taxon>Fabaceae</taxon>
        <taxon>Papilionoideae</taxon>
        <taxon>50 kb inversion clade</taxon>
        <taxon>genistoids sensu lato</taxon>
        <taxon>core genistoids</taxon>
        <taxon>Crotalarieae</taxon>
        <taxon>Crotalaria</taxon>
    </lineage>
</organism>
<dbReference type="PANTHER" id="PTHR47723">
    <property type="entry name" value="OS05G0353850 PROTEIN"/>
    <property type="match status" value="1"/>
</dbReference>
<dbReference type="SUPFAM" id="SSF53098">
    <property type="entry name" value="Ribonuclease H-like"/>
    <property type="match status" value="1"/>
</dbReference>
<dbReference type="InterPro" id="IPR012337">
    <property type="entry name" value="RNaseH-like_sf"/>
</dbReference>
<dbReference type="AlphaFoldDB" id="A0AAN9FI51"/>
<feature type="domain" description="RNase H type-1" evidence="1">
    <location>
        <begin position="224"/>
        <end position="291"/>
    </location>
</feature>
<dbReference type="InterPro" id="IPR044730">
    <property type="entry name" value="RNase_H-like_dom_plant"/>
</dbReference>
<gene>
    <name evidence="3" type="ORF">RIF29_16858</name>
</gene>
<dbReference type="EMBL" id="JAYWIO010000003">
    <property type="protein sequence ID" value="KAK7275736.1"/>
    <property type="molecule type" value="Genomic_DNA"/>
</dbReference>
<dbReference type="InterPro" id="IPR002156">
    <property type="entry name" value="RNaseH_domain"/>
</dbReference>
<dbReference type="GO" id="GO:0003676">
    <property type="term" value="F:nucleic acid binding"/>
    <property type="evidence" value="ECO:0007669"/>
    <property type="project" value="InterPro"/>
</dbReference>
<feature type="domain" description="Reverse transcriptase zinc-binding" evidence="2">
    <location>
        <begin position="37"/>
        <end position="124"/>
    </location>
</feature>